<dbReference type="SUPFAM" id="SSF57997">
    <property type="entry name" value="Tropomyosin"/>
    <property type="match status" value="1"/>
</dbReference>
<feature type="coiled-coil region" evidence="1">
    <location>
        <begin position="166"/>
        <end position="214"/>
    </location>
</feature>
<comment type="caution">
    <text evidence="3">The sequence shown here is derived from an EMBL/GenBank/DDBJ whole genome shotgun (WGS) entry which is preliminary data.</text>
</comment>
<dbReference type="Proteomes" id="UP001150238">
    <property type="component" value="Unassembled WGS sequence"/>
</dbReference>
<name>A0A9W9AQL1_9AGAR</name>
<reference evidence="3" key="1">
    <citation type="submission" date="2022-08" db="EMBL/GenBank/DDBJ databases">
        <authorList>
            <consortium name="DOE Joint Genome Institute"/>
            <person name="Min B."/>
            <person name="Riley R."/>
            <person name="Sierra-Patev S."/>
            <person name="Naranjo-Ortiz M."/>
            <person name="Looney B."/>
            <person name="Konkel Z."/>
            <person name="Slot J.C."/>
            <person name="Sakamoto Y."/>
            <person name="Steenwyk J.L."/>
            <person name="Rokas A."/>
            <person name="Carro J."/>
            <person name="Camarero S."/>
            <person name="Ferreira P."/>
            <person name="Molpeceres G."/>
            <person name="Ruiz-Duenas F.J."/>
            <person name="Serrano A."/>
            <person name="Henrissat B."/>
            <person name="Drula E."/>
            <person name="Hughes K.W."/>
            <person name="Mata J.L."/>
            <person name="Ishikawa N.K."/>
            <person name="Vargas-Isla R."/>
            <person name="Ushijima S."/>
            <person name="Smith C.A."/>
            <person name="Ahrendt S."/>
            <person name="Andreopoulos W."/>
            <person name="He G."/>
            <person name="Labutti K."/>
            <person name="Lipzen A."/>
            <person name="Ng V."/>
            <person name="Sandor L."/>
            <person name="Barry K."/>
            <person name="Martinez A.T."/>
            <person name="Xiao Y."/>
            <person name="Gibbons J.G."/>
            <person name="Terashima K."/>
            <person name="Hibbett D.S."/>
            <person name="Grigoriev I.V."/>
        </authorList>
    </citation>
    <scope>NUCLEOTIDE SEQUENCE</scope>
    <source>
        <strain evidence="3">Sp2 HRB7682 ss15</strain>
    </source>
</reference>
<gene>
    <name evidence="3" type="ORF">C8J55DRAFT_487211</name>
</gene>
<accession>A0A9W9AQL1</accession>
<reference evidence="3" key="2">
    <citation type="journal article" date="2023" name="Proc. Natl. Acad. Sci. U.S.A.">
        <title>A global phylogenomic analysis of the shiitake genus Lentinula.</title>
        <authorList>
            <person name="Sierra-Patev S."/>
            <person name="Min B."/>
            <person name="Naranjo-Ortiz M."/>
            <person name="Looney B."/>
            <person name="Konkel Z."/>
            <person name="Slot J.C."/>
            <person name="Sakamoto Y."/>
            <person name="Steenwyk J.L."/>
            <person name="Rokas A."/>
            <person name="Carro J."/>
            <person name="Camarero S."/>
            <person name="Ferreira P."/>
            <person name="Molpeceres G."/>
            <person name="Ruiz-Duenas F.J."/>
            <person name="Serrano A."/>
            <person name="Henrissat B."/>
            <person name="Drula E."/>
            <person name="Hughes K.W."/>
            <person name="Mata J.L."/>
            <person name="Ishikawa N.K."/>
            <person name="Vargas-Isla R."/>
            <person name="Ushijima S."/>
            <person name="Smith C.A."/>
            <person name="Donoghue J."/>
            <person name="Ahrendt S."/>
            <person name="Andreopoulos W."/>
            <person name="He G."/>
            <person name="LaButti K."/>
            <person name="Lipzen A."/>
            <person name="Ng V."/>
            <person name="Riley R."/>
            <person name="Sandor L."/>
            <person name="Barry K."/>
            <person name="Martinez A.T."/>
            <person name="Xiao Y."/>
            <person name="Gibbons J.G."/>
            <person name="Terashima K."/>
            <person name="Grigoriev I.V."/>
            <person name="Hibbett D."/>
        </authorList>
    </citation>
    <scope>NUCLEOTIDE SEQUENCE</scope>
    <source>
        <strain evidence="3">Sp2 HRB7682 ss15</strain>
    </source>
</reference>
<feature type="coiled-coil region" evidence="1">
    <location>
        <begin position="306"/>
        <end position="404"/>
    </location>
</feature>
<dbReference type="EMBL" id="JANVFS010000009">
    <property type="protein sequence ID" value="KAJ4487015.1"/>
    <property type="molecule type" value="Genomic_DNA"/>
</dbReference>
<dbReference type="AlphaFoldDB" id="A0A9W9AQL1"/>
<proteinExistence type="predicted"/>
<feature type="region of interest" description="Disordered" evidence="2">
    <location>
        <begin position="1"/>
        <end position="36"/>
    </location>
</feature>
<sequence length="641" mass="75723">MLTDEFRSPSVVGSTHLPFSHHARPPPRSRTTPPQLPQKLAAWRRDFLLPTIRSQLHPYKIQSETLRDQDYSRIREEFNERRQDIERIIGTLVDCNIKRETEKFIHYPGFPRNWIPPDEIDVAFDPPQWCYDSNSLYENKNDSDQVHENNNNTLSRDQMDAVVAHFDKQEAQLKEQQVQLQAEKELIDTRYNKLLQKKAEVEDLERKVEMLHDIQREERILLDMTKKELEAQKDAQWENGKDIRRKELTVLEHEKELQIKEQKMIFQDTALQQKLSRLQQREEAVWEREGRVKTREEDVKLKYCAVKEYQGELDYTEKERQKQAEKILRQAERKMKQVEEDSKLVEEDSNLVEEQVKLVEEQSREVEEKSKKMEEKMKEAELRSQEAEEKLKHAEARSKEVDLKLEMCSESLSKHSAMLTGKENYLQGQEKGLAQEKTHLEEQKRIFEKEKANFHQEQKQLQISQATLMTWRKEIAARSFAIHIKEQNFIRKDEAWNKRDIEFKVGQKELQKQLDNILEKNRWLDEELKKIHDLQGQLQIDKEKIGLLESQVQAKEKEVRDSESILQTVKKNIASGLEKLGTFDGSRVTAVNEINTTSAKFMEQSSNFSLNAESIVMVGQLKDLYSNLVHDLNQKTGHSRS</sequence>
<evidence type="ECO:0000256" key="1">
    <source>
        <dbReference type="SAM" id="Coils"/>
    </source>
</evidence>
<protein>
    <submittedName>
        <fullName evidence="3">Uncharacterized protein</fullName>
    </submittedName>
</protein>
<evidence type="ECO:0000313" key="4">
    <source>
        <dbReference type="Proteomes" id="UP001150238"/>
    </source>
</evidence>
<feature type="coiled-coil region" evidence="1">
    <location>
        <begin position="507"/>
        <end position="572"/>
    </location>
</feature>
<evidence type="ECO:0000313" key="3">
    <source>
        <dbReference type="EMBL" id="KAJ4487015.1"/>
    </source>
</evidence>
<keyword evidence="1" id="KW-0175">Coiled coil</keyword>
<evidence type="ECO:0000256" key="2">
    <source>
        <dbReference type="SAM" id="MobiDB-lite"/>
    </source>
</evidence>
<organism evidence="3 4">
    <name type="scientific">Lentinula lateritia</name>
    <dbReference type="NCBI Taxonomy" id="40482"/>
    <lineage>
        <taxon>Eukaryota</taxon>
        <taxon>Fungi</taxon>
        <taxon>Dikarya</taxon>
        <taxon>Basidiomycota</taxon>
        <taxon>Agaricomycotina</taxon>
        <taxon>Agaricomycetes</taxon>
        <taxon>Agaricomycetidae</taxon>
        <taxon>Agaricales</taxon>
        <taxon>Marasmiineae</taxon>
        <taxon>Omphalotaceae</taxon>
        <taxon>Lentinula</taxon>
    </lineage>
</organism>